<comment type="caution">
    <text evidence="1">The sequence shown here is derived from an EMBL/GenBank/DDBJ whole genome shotgun (WGS) entry which is preliminary data.</text>
</comment>
<dbReference type="AlphaFoldDB" id="A0A0C2IHU4"/>
<dbReference type="EMBL" id="AWTV01000009">
    <property type="protein sequence ID" value="KIH88726.1"/>
    <property type="molecule type" value="Genomic_DNA"/>
</dbReference>
<dbReference type="Proteomes" id="UP000031575">
    <property type="component" value="Unassembled WGS sequence"/>
</dbReference>
<evidence type="ECO:0000313" key="1">
    <source>
        <dbReference type="EMBL" id="KIH88726.1"/>
    </source>
</evidence>
<sequence>MAPTPQSFVSEIVRFVLPARRVADFARLRAQIASHGAVLSQYYGPTMPARSSLAVRVDEMCWVINWRSRPTNLATQLAALGDPGATSLRFEFKSSQEAALARALDAPLCQFVSIASQERPIPSLTLLQATINVVAHAPTGNPDFQASMHKTYTDCFLADDGFVGGDWAYASNANRTNGQPLCTEAASEPSKQIPPLDRRLAVYFLGWTSHAAHDAYSATPLFAEEIDKLKPWFGPGTGAWYVQFAKH</sequence>
<dbReference type="GeneID" id="63680935"/>
<dbReference type="HOGENOM" id="CLU_098382_0_0_1"/>
<name>A0A0C2IHU4_9PEZI</name>
<protein>
    <submittedName>
        <fullName evidence="1">Uncharacterized protein</fullName>
    </submittedName>
</protein>
<organism evidence="1 2">
    <name type="scientific">Sporothrix brasiliensis 5110</name>
    <dbReference type="NCBI Taxonomy" id="1398154"/>
    <lineage>
        <taxon>Eukaryota</taxon>
        <taxon>Fungi</taxon>
        <taxon>Dikarya</taxon>
        <taxon>Ascomycota</taxon>
        <taxon>Pezizomycotina</taxon>
        <taxon>Sordariomycetes</taxon>
        <taxon>Sordariomycetidae</taxon>
        <taxon>Ophiostomatales</taxon>
        <taxon>Ophiostomataceae</taxon>
        <taxon>Sporothrix</taxon>
    </lineage>
</organism>
<dbReference type="VEuPathDB" id="FungiDB:SPBR_07760"/>
<dbReference type="RefSeq" id="XP_040616736.1">
    <property type="nucleotide sequence ID" value="XM_040766014.1"/>
</dbReference>
<keyword evidence="2" id="KW-1185">Reference proteome</keyword>
<proteinExistence type="predicted"/>
<reference evidence="1 2" key="1">
    <citation type="journal article" date="2014" name="BMC Genomics">
        <title>Comparative genomics of the major fungal agents of human and animal Sporotrichosis: Sporothrix schenckii and Sporothrix brasiliensis.</title>
        <authorList>
            <person name="Teixeira M.M."/>
            <person name="de Almeida L.G."/>
            <person name="Kubitschek-Barreira P."/>
            <person name="Alves F.L."/>
            <person name="Kioshima E.S."/>
            <person name="Abadio A.K."/>
            <person name="Fernandes L."/>
            <person name="Derengowski L.S."/>
            <person name="Ferreira K.S."/>
            <person name="Souza R.C."/>
            <person name="Ruiz J.C."/>
            <person name="de Andrade N.C."/>
            <person name="Paes H.C."/>
            <person name="Nicola A.M."/>
            <person name="Albuquerque P."/>
            <person name="Gerber A.L."/>
            <person name="Martins V.P."/>
            <person name="Peconick L.D."/>
            <person name="Neto A.V."/>
            <person name="Chaucanez C.B."/>
            <person name="Silva P.A."/>
            <person name="Cunha O.L."/>
            <person name="de Oliveira F.F."/>
            <person name="dos Santos T.C."/>
            <person name="Barros A.L."/>
            <person name="Soares M.A."/>
            <person name="de Oliveira L.M."/>
            <person name="Marini M.M."/>
            <person name="Villalobos-Duno H."/>
            <person name="Cunha M.M."/>
            <person name="de Hoog S."/>
            <person name="da Silveira J.F."/>
            <person name="Henrissat B."/>
            <person name="Nino-Vega G.A."/>
            <person name="Cisalpino P.S."/>
            <person name="Mora-Montes H.M."/>
            <person name="Almeida S.R."/>
            <person name="Stajich J.E."/>
            <person name="Lopes-Bezerra L.M."/>
            <person name="Vasconcelos A.T."/>
            <person name="Felipe M.S."/>
        </authorList>
    </citation>
    <scope>NUCLEOTIDE SEQUENCE [LARGE SCALE GENOMIC DNA]</scope>
    <source>
        <strain evidence="1 2">5110</strain>
    </source>
</reference>
<accession>A0A0C2IHU4</accession>
<gene>
    <name evidence="1" type="ORF">SPBR_07760</name>
</gene>
<evidence type="ECO:0000313" key="2">
    <source>
        <dbReference type="Proteomes" id="UP000031575"/>
    </source>
</evidence>
<dbReference type="OrthoDB" id="2824656at2759"/>